<dbReference type="AlphaFoldDB" id="A0A8X6WQ40"/>
<protein>
    <submittedName>
        <fullName evidence="2">Uncharacterized protein</fullName>
    </submittedName>
</protein>
<accession>A0A8X6WQ40</accession>
<comment type="caution">
    <text evidence="2">The sequence shown here is derived from an EMBL/GenBank/DDBJ whole genome shotgun (WGS) entry which is preliminary data.</text>
</comment>
<dbReference type="OrthoDB" id="118105at2759"/>
<sequence>METFLKTKSDMGDLNETDHHPDLRNVINELEDNIDDKEGIGNPLTMEGASLDHFNNPVPGFSNCQQHSSLLGGDEVENYMEKTQFAIQRRTYTFHRKYRPFPFTSRARDIISIFFRIYK</sequence>
<reference evidence="2" key="1">
    <citation type="submission" date="2020-08" db="EMBL/GenBank/DDBJ databases">
        <title>Multicomponent nature underlies the extraordinary mechanical properties of spider dragline silk.</title>
        <authorList>
            <person name="Kono N."/>
            <person name="Nakamura H."/>
            <person name="Mori M."/>
            <person name="Yoshida Y."/>
            <person name="Ohtoshi R."/>
            <person name="Malay A.D."/>
            <person name="Moran D.A.P."/>
            <person name="Tomita M."/>
            <person name="Numata K."/>
            <person name="Arakawa K."/>
        </authorList>
    </citation>
    <scope>NUCLEOTIDE SEQUENCE</scope>
</reference>
<keyword evidence="3" id="KW-1185">Reference proteome</keyword>
<evidence type="ECO:0000313" key="2">
    <source>
        <dbReference type="EMBL" id="GFY38517.1"/>
    </source>
</evidence>
<dbReference type="Proteomes" id="UP000886998">
    <property type="component" value="Unassembled WGS sequence"/>
</dbReference>
<proteinExistence type="predicted"/>
<evidence type="ECO:0000256" key="1">
    <source>
        <dbReference type="SAM" id="MobiDB-lite"/>
    </source>
</evidence>
<dbReference type="EMBL" id="BMAV01000900">
    <property type="protein sequence ID" value="GFY38517.1"/>
    <property type="molecule type" value="Genomic_DNA"/>
</dbReference>
<feature type="region of interest" description="Disordered" evidence="1">
    <location>
        <begin position="1"/>
        <end position="20"/>
    </location>
</feature>
<organism evidence="2 3">
    <name type="scientific">Trichonephila inaurata madagascariensis</name>
    <dbReference type="NCBI Taxonomy" id="2747483"/>
    <lineage>
        <taxon>Eukaryota</taxon>
        <taxon>Metazoa</taxon>
        <taxon>Ecdysozoa</taxon>
        <taxon>Arthropoda</taxon>
        <taxon>Chelicerata</taxon>
        <taxon>Arachnida</taxon>
        <taxon>Araneae</taxon>
        <taxon>Araneomorphae</taxon>
        <taxon>Entelegynae</taxon>
        <taxon>Araneoidea</taxon>
        <taxon>Nephilidae</taxon>
        <taxon>Trichonephila</taxon>
        <taxon>Trichonephila inaurata</taxon>
    </lineage>
</organism>
<evidence type="ECO:0000313" key="3">
    <source>
        <dbReference type="Proteomes" id="UP000886998"/>
    </source>
</evidence>
<name>A0A8X6WQ40_9ARAC</name>
<gene>
    <name evidence="2" type="ORF">TNIN_108261</name>
</gene>